<dbReference type="GeneID" id="28838371"/>
<dbReference type="STRING" id="342668.A0A1B8GPV0"/>
<proteinExistence type="predicted"/>
<protein>
    <submittedName>
        <fullName evidence="1">Uncharacterized protein</fullName>
    </submittedName>
</protein>
<organism evidence="1 2">
    <name type="scientific">Pseudogymnoascus verrucosus</name>
    <dbReference type="NCBI Taxonomy" id="342668"/>
    <lineage>
        <taxon>Eukaryota</taxon>
        <taxon>Fungi</taxon>
        <taxon>Dikarya</taxon>
        <taxon>Ascomycota</taxon>
        <taxon>Pezizomycotina</taxon>
        <taxon>Leotiomycetes</taxon>
        <taxon>Thelebolales</taxon>
        <taxon>Thelebolaceae</taxon>
        <taxon>Pseudogymnoascus</taxon>
    </lineage>
</organism>
<accession>A0A1B8GPV0</accession>
<reference evidence="2" key="2">
    <citation type="journal article" date="2018" name="Nat. Commun.">
        <title>Extreme sensitivity to ultraviolet light in the fungal pathogen causing white-nose syndrome of bats.</title>
        <authorList>
            <person name="Palmer J.M."/>
            <person name="Drees K.P."/>
            <person name="Foster J.T."/>
            <person name="Lindner D.L."/>
        </authorList>
    </citation>
    <scope>NUCLEOTIDE SEQUENCE [LARGE SCALE GENOMIC DNA]</scope>
    <source>
        <strain evidence="2">UAMH 10579</strain>
    </source>
</reference>
<dbReference type="Proteomes" id="UP000091956">
    <property type="component" value="Unassembled WGS sequence"/>
</dbReference>
<name>A0A1B8GPV0_9PEZI</name>
<reference evidence="1 2" key="1">
    <citation type="submission" date="2016-03" db="EMBL/GenBank/DDBJ databases">
        <title>Comparative genomics of Pseudogymnoascus destructans, the fungus causing white-nose syndrome of bats.</title>
        <authorList>
            <person name="Palmer J.M."/>
            <person name="Drees K.P."/>
            <person name="Foster J.T."/>
            <person name="Lindner D.L."/>
        </authorList>
    </citation>
    <scope>NUCLEOTIDE SEQUENCE [LARGE SCALE GENOMIC DNA]</scope>
    <source>
        <strain evidence="1 2">UAMH 10579</strain>
    </source>
</reference>
<gene>
    <name evidence="1" type="ORF">VE01_04985</name>
</gene>
<keyword evidence="2" id="KW-1185">Reference proteome</keyword>
<dbReference type="AlphaFoldDB" id="A0A1B8GPV0"/>
<evidence type="ECO:0000313" key="2">
    <source>
        <dbReference type="Proteomes" id="UP000091956"/>
    </source>
</evidence>
<dbReference type="RefSeq" id="XP_018131573.1">
    <property type="nucleotide sequence ID" value="XM_018274451.1"/>
</dbReference>
<sequence>MECHRRGPKLGIPLDIFEHTEVEINKDHGTVTLISTEARIASNKLLLRTQTCILGPPKPRTVSNKVHALSFCRRIGITLCHGSPMDGPMDNRFVKYKSSIYDMSWECWDCLSDSRIDFLDFGGPGIVIVATRWFNLGSGMQPGGAKSFLHLARQKLNPMYCSMIGWSRIKFEALNGPSTDEITAKNADRLVLLPTALLSRLDKNPKCKSDANFILPGPLKAQGFDGTNWECLDGNSDWWYLVPQEDQISHTSIFELINGYGTLGP</sequence>
<evidence type="ECO:0000313" key="1">
    <source>
        <dbReference type="EMBL" id="OBT97840.1"/>
    </source>
</evidence>
<dbReference type="OrthoDB" id="3766406at2759"/>
<dbReference type="EMBL" id="KV460220">
    <property type="protein sequence ID" value="OBT97840.1"/>
    <property type="molecule type" value="Genomic_DNA"/>
</dbReference>